<keyword evidence="9 15" id="KW-1133">Transmembrane helix</keyword>
<dbReference type="InterPro" id="IPR031814">
    <property type="entry name" value="ALG11_N"/>
</dbReference>
<evidence type="ECO:0000256" key="12">
    <source>
        <dbReference type="ARBA" id="ARBA00032060"/>
    </source>
</evidence>
<keyword evidence="6 18" id="KW-0808">Transferase</keyword>
<reference evidence="19" key="1">
    <citation type="journal article" date="2016" name="Genome Announc.">
        <title>Genome sequences of three species of Hanseniaspora isolated from spontaneous wine fermentations.</title>
        <authorList>
            <person name="Sternes P.R."/>
            <person name="Lee D."/>
            <person name="Kutyna D.R."/>
            <person name="Borneman A.R."/>
        </authorList>
    </citation>
    <scope>NUCLEOTIDE SEQUENCE [LARGE SCALE GENOMIC DNA]</scope>
    <source>
        <strain evidence="19">AWRI3578</strain>
    </source>
</reference>
<dbReference type="Pfam" id="PF15924">
    <property type="entry name" value="ALG11_N"/>
    <property type="match status" value="1"/>
</dbReference>
<evidence type="ECO:0000256" key="1">
    <source>
        <dbReference type="ARBA" id="ARBA00004389"/>
    </source>
</evidence>
<evidence type="ECO:0000256" key="15">
    <source>
        <dbReference type="SAM" id="Phobius"/>
    </source>
</evidence>
<name>A0A1E5RKI6_9ASCO</name>
<comment type="catalytic activity">
    <reaction evidence="14">
        <text>an alpha-D-Man-(1-&gt;3)-[alpha-D-Man-(1-&gt;6)]-beta-D-Man-(1-&gt;4)-beta-D-GlcNAc-(1-&gt;4)-alpha-D-GlcNAc-diphospho-di-trans,poly-cis-dolichol + 2 GDP-alpha-D-mannose = an alpha-D-Man-(1-&gt;2)-alpha-D-Man-(1-&gt;2)-alpha-D-Man-(1-&gt;3)-[alpha-D-Man-(1-&gt;6)]-beta-D-Man-(1-&gt;4)-beta-D-GlcNAc-(1-&gt;4)-alpha-D-GlcNAc-diphospho-di-trans,poly-cis-dolichol + 2 GDP + 2 H(+)</text>
        <dbReference type="Rhea" id="RHEA:29523"/>
        <dbReference type="Rhea" id="RHEA-COMP:19515"/>
        <dbReference type="Rhea" id="RHEA-COMP:19516"/>
        <dbReference type="ChEBI" id="CHEBI:15378"/>
        <dbReference type="ChEBI" id="CHEBI:57527"/>
        <dbReference type="ChEBI" id="CHEBI:58189"/>
        <dbReference type="ChEBI" id="CHEBI:132511"/>
        <dbReference type="ChEBI" id="CHEBI:132515"/>
        <dbReference type="EC" id="2.4.1.131"/>
    </reaction>
    <physiologicalReaction direction="left-to-right" evidence="14">
        <dbReference type="Rhea" id="RHEA:29524"/>
    </physiologicalReaction>
</comment>
<evidence type="ECO:0000256" key="8">
    <source>
        <dbReference type="ARBA" id="ARBA00022824"/>
    </source>
</evidence>
<keyword evidence="8" id="KW-0256">Endoplasmic reticulum</keyword>
<dbReference type="EMBL" id="LPNL01000004">
    <property type="protein sequence ID" value="OEJ87402.1"/>
    <property type="molecule type" value="Genomic_DNA"/>
</dbReference>
<evidence type="ECO:0000256" key="13">
    <source>
        <dbReference type="ARBA" id="ARBA00032515"/>
    </source>
</evidence>
<dbReference type="OrthoDB" id="2276068at2759"/>
<proteinExistence type="predicted"/>
<comment type="pathway">
    <text evidence="2">Protein modification; protein glycosylation.</text>
</comment>
<feature type="domain" description="ALG11 mannosyltransferase N-terminal" evidence="17">
    <location>
        <begin position="163"/>
        <end position="355"/>
    </location>
</feature>
<feature type="transmembrane region" description="Helical" evidence="15">
    <location>
        <begin position="26"/>
        <end position="45"/>
    </location>
</feature>
<dbReference type="Proteomes" id="UP000095605">
    <property type="component" value="Unassembled WGS sequence"/>
</dbReference>
<evidence type="ECO:0000313" key="19">
    <source>
        <dbReference type="Proteomes" id="UP000095605"/>
    </source>
</evidence>
<evidence type="ECO:0000256" key="3">
    <source>
        <dbReference type="ARBA" id="ARBA00012645"/>
    </source>
</evidence>
<evidence type="ECO:0000256" key="5">
    <source>
        <dbReference type="ARBA" id="ARBA00022676"/>
    </source>
</evidence>
<evidence type="ECO:0000259" key="17">
    <source>
        <dbReference type="Pfam" id="PF15924"/>
    </source>
</evidence>
<evidence type="ECO:0000256" key="10">
    <source>
        <dbReference type="ARBA" id="ARBA00023136"/>
    </source>
</evidence>
<dbReference type="GO" id="GO:0004377">
    <property type="term" value="F:GDP-Man:Man(3)GlcNAc(2)-PP-Dol alpha-1,2-mannosyltransferase activity"/>
    <property type="evidence" value="ECO:0007669"/>
    <property type="project" value="UniProtKB-EC"/>
</dbReference>
<dbReference type="AlphaFoldDB" id="A0A1E5RKI6"/>
<dbReference type="SUPFAM" id="SSF53756">
    <property type="entry name" value="UDP-Glycosyltransferase/glycogen phosphorylase"/>
    <property type="match status" value="1"/>
</dbReference>
<evidence type="ECO:0000256" key="6">
    <source>
        <dbReference type="ARBA" id="ARBA00022679"/>
    </source>
</evidence>
<accession>A0A1E5RKI6</accession>
<dbReference type="Pfam" id="PF00534">
    <property type="entry name" value="Glycos_transf_1"/>
    <property type="match status" value="1"/>
</dbReference>
<dbReference type="GO" id="GO:0005789">
    <property type="term" value="C:endoplasmic reticulum membrane"/>
    <property type="evidence" value="ECO:0007669"/>
    <property type="project" value="UniProtKB-SubCell"/>
</dbReference>
<dbReference type="UniPathway" id="UPA00378"/>
<evidence type="ECO:0000313" key="18">
    <source>
        <dbReference type="EMBL" id="OEJ87402.1"/>
    </source>
</evidence>
<evidence type="ECO:0000256" key="14">
    <source>
        <dbReference type="ARBA" id="ARBA00045065"/>
    </source>
</evidence>
<evidence type="ECO:0000256" key="9">
    <source>
        <dbReference type="ARBA" id="ARBA00022989"/>
    </source>
</evidence>
<keyword evidence="10 15" id="KW-0472">Membrane</keyword>
<organism evidence="18 19">
    <name type="scientific">Hanseniaspora opuntiae</name>
    <dbReference type="NCBI Taxonomy" id="211096"/>
    <lineage>
        <taxon>Eukaryota</taxon>
        <taxon>Fungi</taxon>
        <taxon>Dikarya</taxon>
        <taxon>Ascomycota</taxon>
        <taxon>Saccharomycotina</taxon>
        <taxon>Saccharomycetes</taxon>
        <taxon>Saccharomycodales</taxon>
        <taxon>Saccharomycodaceae</taxon>
        <taxon>Hanseniaspora</taxon>
    </lineage>
</organism>
<dbReference type="Gene3D" id="3.40.50.2000">
    <property type="entry name" value="Glycogen Phosphorylase B"/>
    <property type="match status" value="1"/>
</dbReference>
<keyword evidence="19" id="KW-1185">Reference proteome</keyword>
<evidence type="ECO:0000256" key="2">
    <source>
        <dbReference type="ARBA" id="ARBA00004922"/>
    </source>
</evidence>
<dbReference type="PANTHER" id="PTHR45919:SF1">
    <property type="entry name" value="GDP-MAN:MAN(3)GLCNAC(2)-PP-DOL ALPHA-1,2-MANNOSYLTRANSFERASE"/>
    <property type="match status" value="1"/>
</dbReference>
<evidence type="ECO:0000256" key="4">
    <source>
        <dbReference type="ARBA" id="ARBA00022018"/>
    </source>
</evidence>
<dbReference type="PANTHER" id="PTHR45919">
    <property type="entry name" value="GDP-MAN:MAN(3)GLCNAC(2)-PP-DOL ALPHA-1,2-MANNOSYLTRANSFERASE"/>
    <property type="match status" value="1"/>
</dbReference>
<keyword evidence="5 18" id="KW-0328">Glycosyltransferase</keyword>
<dbReference type="GO" id="GO:0006487">
    <property type="term" value="P:protein N-linked glycosylation"/>
    <property type="evidence" value="ECO:0007669"/>
    <property type="project" value="TreeGrafter"/>
</dbReference>
<sequence>MKYKIPSVFSKDNAYSVTNSLKHSTVHTRAFYAFMFVVIVSTLLLKKSEILPRFFLKPPKNWLQRFKDNLKKIIGDEESASALAKERLVSKTVRINFGGKNGCIRRWLLLNSNDPYATLAYSNYRNVAPVKAKNDGLALSLKDRLSFDDLCANVGTQNTNEKFIIGIFHPFCNSGGGGERVLWELCKAILDKYESNKSFKIAIYTGDVDIKPEDIIEKVKFKFGIDLDIKKICFIYLEGRHRVEGKSWPVLTLLLQAISSIILLKDAISKLPPDCFIDTMGYPFIYPVMKFLYDIPIVSYTHYPIIQKDMLSMNIPFLKRLYWLCLYSWYKFCGYSVDYSIVNSTWTKNHMDSIWKMINNDIVYPPCLNAADTTPLSKDHKKKWQCVLVAQYRPEKRHELAITQYKKYLDSFEGADISNALNLTFIGSIRSDDDKVFMEKLKYMAHRTLKIPENKVVFKVNLSYPELLDEIKDSQFGLNTMWNEHFGISVVEYFANNTIPLAHASAGPLLDILGPVLRDNAQFKEFRDKLFFIDESDPDYKKESEKTYSELFEVFKFVDSIGPDSSIWKEMGAVGYEYVLSKFSNEKFDQDFNDLVLNTLVNDVLKSKARRAEADVECQ</sequence>
<evidence type="ECO:0000259" key="16">
    <source>
        <dbReference type="Pfam" id="PF00534"/>
    </source>
</evidence>
<comment type="subcellular location">
    <subcellularLocation>
        <location evidence="1">Endoplasmic reticulum membrane</location>
        <topology evidence="1">Single-pass membrane protein</topology>
    </subcellularLocation>
</comment>
<dbReference type="InterPro" id="IPR001296">
    <property type="entry name" value="Glyco_trans_1"/>
</dbReference>
<protein>
    <recommendedName>
        <fullName evidence="4">GDP-Man:Man(3)GlcNAc(2)-PP-Dol alpha-1,2-mannosyltransferase</fullName>
        <ecNumber evidence="3">2.4.1.131</ecNumber>
    </recommendedName>
    <alternativeName>
        <fullName evidence="11">Alpha-1,2-mannosyltransferase ALG11</fullName>
    </alternativeName>
    <alternativeName>
        <fullName evidence="12">Asparagine-linked glycosylation protein 11</fullName>
    </alternativeName>
    <alternativeName>
        <fullName evidence="13">Glycolipid 2-alpha-mannosyltransferase</fullName>
    </alternativeName>
</protein>
<gene>
    <name evidence="18" type="ORF">AWRI3578_g2080</name>
</gene>
<comment type="caution">
    <text evidence="18">The sequence shown here is derived from an EMBL/GenBank/DDBJ whole genome shotgun (WGS) entry which is preliminary data.</text>
</comment>
<feature type="domain" description="Glycosyl transferase family 1" evidence="16">
    <location>
        <begin position="381"/>
        <end position="513"/>
    </location>
</feature>
<dbReference type="EC" id="2.4.1.131" evidence="3"/>
<keyword evidence="7 15" id="KW-0812">Transmembrane</keyword>
<dbReference type="InterPro" id="IPR038013">
    <property type="entry name" value="ALG11"/>
</dbReference>
<evidence type="ECO:0000256" key="11">
    <source>
        <dbReference type="ARBA" id="ARBA00030431"/>
    </source>
</evidence>
<evidence type="ECO:0000256" key="7">
    <source>
        <dbReference type="ARBA" id="ARBA00022692"/>
    </source>
</evidence>